<evidence type="ECO:0000259" key="1">
    <source>
        <dbReference type="Pfam" id="PF04293"/>
    </source>
</evidence>
<organism evidence="3 4">
    <name type="scientific">Chloroflexus aggregans (strain MD-66 / DSM 9485)</name>
    <dbReference type="NCBI Taxonomy" id="326427"/>
    <lineage>
        <taxon>Bacteria</taxon>
        <taxon>Bacillati</taxon>
        <taxon>Chloroflexota</taxon>
        <taxon>Chloroflexia</taxon>
        <taxon>Chloroflexales</taxon>
        <taxon>Chloroflexineae</taxon>
        <taxon>Chloroflexaceae</taxon>
        <taxon>Chloroflexus</taxon>
    </lineage>
</organism>
<dbReference type="STRING" id="326427.Cagg_2208"/>
<dbReference type="EMBL" id="CP001337">
    <property type="protein sequence ID" value="ACL25091.1"/>
    <property type="molecule type" value="Genomic_DNA"/>
</dbReference>
<protein>
    <submittedName>
        <fullName evidence="3">SpoVR family protein</fullName>
    </submittedName>
</protein>
<proteinExistence type="predicted"/>
<accession>B8GD24</accession>
<name>B8GD24_CHLAD</name>
<dbReference type="PROSITE" id="PS50817">
    <property type="entry name" value="INTEIN_N_TER"/>
    <property type="match status" value="1"/>
</dbReference>
<keyword evidence="4" id="KW-1185">Reference proteome</keyword>
<sequence>MKSTRLPAHLEQARQEIEQIARSYGLDFFPIIYEVLDYRTLYETAAFGGFPTRYPHWRFGMEYDQLLKGHIWAGSTIYEMVINNNPAYAYLLEGNEDVTQKMVMAHVTGHVDFFKNNMWFAHTNRKMLDTMANHAARIQRIIDRIGYDQVEEFIDTCLSLENLIDYHAPYIRRPEAVTPRPLINDEEPPVVEGLPVEREYMRDYINPPEFLEAQRRKLEAERARQRRFPENPQRDVLLFLMNFAPLENWQHTVLEIIRDEAYYFAPQGMTKILNEGWACLHGESLIVTDRGLIPIRDVVTQRLTARVSDGQRRQTVYDWNVFTAYPTVTIRTRTGLSLTGSHNHRILLANGEWRRLDELHCGDQVRIAGGTELWATTPATLRRRPKLKRVLAYVPANTAAQSVLARHRSYRRTAEVVVDETLAAQLGRSCTRRADHRALAAICRSPRPQVVAFLRTFCAGTPRLADNSVTIACPTDSVAATVQLLLLNLGVLVTRRDTSLHIADAAALERALLAPSTPVAWTDDIVAIEHGTADVYDISVTETHRYAAQGFINHNSYWHSTIMTKHVASAAEIIAFADLHSGVVATSGGRLNPYKLGLELLRDIEDRWNKGKFGKEYEECDDIALKRSWDKQLGLGRQKIFEVRRLYNDVTFIDEFLTPEFVMEQKLFTFRYNRDTDLYEIASREFKEVKEKLLFRLTNFGQPVILVEDGNYGNRGELYLRHRHEGVDLKMDYARETMRNLYKIWTRPVHLETVIEEKRRLLSFDGRDFSERRMD</sequence>
<dbReference type="PANTHER" id="PTHR30029:SF2">
    <property type="entry name" value="STAGE V SPORULATION PROTEIN R"/>
    <property type="match status" value="1"/>
</dbReference>
<feature type="domain" description="SpoVR-like C-terminal" evidence="2">
    <location>
        <begin position="703"/>
        <end position="754"/>
    </location>
</feature>
<dbReference type="InterPro" id="IPR030934">
    <property type="entry name" value="Intein_C"/>
</dbReference>
<dbReference type="PROSITE" id="PS50818">
    <property type="entry name" value="INTEIN_C_TER"/>
    <property type="match status" value="1"/>
</dbReference>
<dbReference type="SUPFAM" id="SSF51294">
    <property type="entry name" value="Hedgehog/intein (Hint) domain"/>
    <property type="match status" value="1"/>
</dbReference>
<dbReference type="Pfam" id="PF04293">
    <property type="entry name" value="SpoVR"/>
    <property type="match status" value="2"/>
</dbReference>
<dbReference type="KEGG" id="cag:Cagg_2208"/>
<dbReference type="GO" id="GO:0016539">
    <property type="term" value="P:intein-mediated protein splicing"/>
    <property type="evidence" value="ECO:0007669"/>
    <property type="project" value="InterPro"/>
</dbReference>
<dbReference type="Pfam" id="PF24755">
    <property type="entry name" value="SpoVR_C"/>
    <property type="match status" value="1"/>
</dbReference>
<evidence type="ECO:0000259" key="2">
    <source>
        <dbReference type="Pfam" id="PF24755"/>
    </source>
</evidence>
<dbReference type="Proteomes" id="UP000002508">
    <property type="component" value="Chromosome"/>
</dbReference>
<dbReference type="NCBIfam" id="TIGR01443">
    <property type="entry name" value="intein_Cterm"/>
    <property type="match status" value="1"/>
</dbReference>
<evidence type="ECO:0000313" key="3">
    <source>
        <dbReference type="EMBL" id="ACL25091.1"/>
    </source>
</evidence>
<dbReference type="InterPro" id="IPR007390">
    <property type="entry name" value="Spore_V_R"/>
</dbReference>
<dbReference type="OrthoDB" id="9784270at2"/>
<dbReference type="InterPro" id="IPR036844">
    <property type="entry name" value="Hint_dom_sf"/>
</dbReference>
<dbReference type="PANTHER" id="PTHR30029">
    <property type="entry name" value="STAGE V SPORULATION PROTEIN R"/>
    <property type="match status" value="1"/>
</dbReference>
<dbReference type="InterPro" id="IPR057008">
    <property type="entry name" value="SpoVR-like_C"/>
</dbReference>
<gene>
    <name evidence="3" type="ordered locus">Cagg_2208</name>
</gene>
<dbReference type="InterPro" id="IPR006141">
    <property type="entry name" value="Intein_N"/>
</dbReference>
<feature type="domain" description="SpoVR protein-like N-terminal" evidence="1">
    <location>
        <begin position="555"/>
        <end position="701"/>
    </location>
</feature>
<feature type="domain" description="SpoVR protein-like N-terminal" evidence="1">
    <location>
        <begin position="8"/>
        <end position="281"/>
    </location>
</feature>
<evidence type="ECO:0000313" key="4">
    <source>
        <dbReference type="Proteomes" id="UP000002508"/>
    </source>
</evidence>
<dbReference type="HOGENOM" id="CLU_010179_1_0_0"/>
<dbReference type="eggNOG" id="COG2719">
    <property type="taxonomic scope" value="Bacteria"/>
</dbReference>
<reference evidence="3" key="1">
    <citation type="submission" date="2008-12" db="EMBL/GenBank/DDBJ databases">
        <title>Complete sequence of Chloroflexus aggregans DSM 9485.</title>
        <authorList>
            <consortium name="US DOE Joint Genome Institute"/>
            <person name="Lucas S."/>
            <person name="Copeland A."/>
            <person name="Lapidus A."/>
            <person name="Glavina del Rio T."/>
            <person name="Dalin E."/>
            <person name="Tice H."/>
            <person name="Pitluck S."/>
            <person name="Foster B."/>
            <person name="Larimer F."/>
            <person name="Land M."/>
            <person name="Hauser L."/>
            <person name="Kyrpides N."/>
            <person name="Mikhailova N."/>
            <person name="Bryant D."/>
            <person name="Richardson P."/>
        </authorList>
    </citation>
    <scope>NUCLEOTIDE SEQUENCE</scope>
    <source>
        <strain evidence="3">DSM 9485</strain>
    </source>
</reference>
<dbReference type="AlphaFoldDB" id="B8GD24"/>
<dbReference type="RefSeq" id="WP_015940949.1">
    <property type="nucleotide sequence ID" value="NC_011831.1"/>
</dbReference>
<dbReference type="Gene3D" id="2.170.16.10">
    <property type="entry name" value="Hedgehog/Intein (Hint) domain"/>
    <property type="match status" value="2"/>
</dbReference>
<dbReference type="InterPro" id="IPR056174">
    <property type="entry name" value="SpoVR_N"/>
</dbReference>